<keyword evidence="1" id="KW-0479">Metal-binding</keyword>
<evidence type="ECO:0000256" key="2">
    <source>
        <dbReference type="SAM" id="MobiDB-lite"/>
    </source>
</evidence>
<accession>A0ABD3H7Z3</accession>
<dbReference type="PROSITE" id="PS50158">
    <property type="entry name" value="ZF_CCHC"/>
    <property type="match status" value="1"/>
</dbReference>
<dbReference type="SUPFAM" id="SSF57756">
    <property type="entry name" value="Retrovirus zinc finger-like domains"/>
    <property type="match status" value="1"/>
</dbReference>
<reference evidence="4 5" key="1">
    <citation type="submission" date="2024-09" db="EMBL/GenBank/DDBJ databases">
        <title>Chromosome-scale assembly of Riccia sorocarpa.</title>
        <authorList>
            <person name="Paukszto L."/>
        </authorList>
    </citation>
    <scope>NUCLEOTIDE SEQUENCE [LARGE SCALE GENOMIC DNA]</scope>
    <source>
        <strain evidence="4">LP-2024</strain>
        <tissue evidence="4">Aerial parts of the thallus</tissue>
    </source>
</reference>
<dbReference type="EMBL" id="JBJQOH010000006">
    <property type="protein sequence ID" value="KAL3685489.1"/>
    <property type="molecule type" value="Genomic_DNA"/>
</dbReference>
<comment type="caution">
    <text evidence="4">The sequence shown here is derived from an EMBL/GenBank/DDBJ whole genome shotgun (WGS) entry which is preliminary data.</text>
</comment>
<dbReference type="InterPro" id="IPR043502">
    <property type="entry name" value="DNA/RNA_pol_sf"/>
</dbReference>
<evidence type="ECO:0000313" key="4">
    <source>
        <dbReference type="EMBL" id="KAL3685489.1"/>
    </source>
</evidence>
<dbReference type="Gene3D" id="4.10.60.10">
    <property type="entry name" value="Zinc finger, CCHC-type"/>
    <property type="match status" value="1"/>
</dbReference>
<dbReference type="InterPro" id="IPR000477">
    <property type="entry name" value="RT_dom"/>
</dbReference>
<name>A0ABD3H7Z3_9MARC</name>
<evidence type="ECO:0000313" key="5">
    <source>
        <dbReference type="Proteomes" id="UP001633002"/>
    </source>
</evidence>
<evidence type="ECO:0000256" key="1">
    <source>
        <dbReference type="PROSITE-ProRule" id="PRU00047"/>
    </source>
</evidence>
<keyword evidence="5" id="KW-1185">Reference proteome</keyword>
<dbReference type="GO" id="GO:0008270">
    <property type="term" value="F:zinc ion binding"/>
    <property type="evidence" value="ECO:0007669"/>
    <property type="project" value="UniProtKB-KW"/>
</dbReference>
<dbReference type="PANTHER" id="PTHR19446">
    <property type="entry name" value="REVERSE TRANSCRIPTASES"/>
    <property type="match status" value="1"/>
</dbReference>
<organism evidence="4 5">
    <name type="scientific">Riccia sorocarpa</name>
    <dbReference type="NCBI Taxonomy" id="122646"/>
    <lineage>
        <taxon>Eukaryota</taxon>
        <taxon>Viridiplantae</taxon>
        <taxon>Streptophyta</taxon>
        <taxon>Embryophyta</taxon>
        <taxon>Marchantiophyta</taxon>
        <taxon>Marchantiopsida</taxon>
        <taxon>Marchantiidae</taxon>
        <taxon>Marchantiales</taxon>
        <taxon>Ricciaceae</taxon>
        <taxon>Riccia</taxon>
    </lineage>
</organism>
<proteinExistence type="predicted"/>
<gene>
    <name evidence="4" type="ORF">R1sor_003511</name>
</gene>
<dbReference type="InterPro" id="IPR036691">
    <property type="entry name" value="Endo/exonu/phosph_ase_sf"/>
</dbReference>
<dbReference type="InterPro" id="IPR001878">
    <property type="entry name" value="Znf_CCHC"/>
</dbReference>
<dbReference type="SUPFAM" id="SSF56219">
    <property type="entry name" value="DNase I-like"/>
    <property type="match status" value="1"/>
</dbReference>
<dbReference type="Pfam" id="PF00078">
    <property type="entry name" value="RVT_1"/>
    <property type="match status" value="1"/>
</dbReference>
<feature type="compositionally biased region" description="Basic and acidic residues" evidence="2">
    <location>
        <begin position="456"/>
        <end position="474"/>
    </location>
</feature>
<dbReference type="Gene3D" id="3.60.10.10">
    <property type="entry name" value="Endonuclease/exonuclease/phosphatase"/>
    <property type="match status" value="1"/>
</dbReference>
<feature type="compositionally biased region" description="Basic and acidic residues" evidence="2">
    <location>
        <begin position="558"/>
        <end position="567"/>
    </location>
</feature>
<dbReference type="Proteomes" id="UP001633002">
    <property type="component" value="Unassembled WGS sequence"/>
</dbReference>
<feature type="compositionally biased region" description="Basic and acidic residues" evidence="2">
    <location>
        <begin position="600"/>
        <end position="621"/>
    </location>
</feature>
<keyword evidence="1" id="KW-0862">Zinc</keyword>
<sequence length="1278" mass="144292">MGPGPVTHGHGNKVYQGGRGNIVSSNVQQVRQSQTAGLRPAGAIIGSQSISMESPSKQMDYRAAVSPARTGEDPLMQMMTGGGTGAPDLTFPDYNHDGINFSNNAAFEEYIDLNRAKTWNLFVDENNTTNTGNDLLNIPEGEELHAADDDEEDTCNSSFIERHQAWVDVLDENLKKTRKNPAEKEASGDFDFDVGELLTAVEDIIETTEQEGKVGTKTLFLDSKLFAEGIRQLQNQSLIIHTVDLRVNMAYFERWAEVTLHQLLGVNIVNICQLDPFCFHMTVDSGKACAHIFANSPLKMGNKMVFPLPWDTKFCTKDLKSRAVPVWLELYNVHPGLLKFGLNMLRMIGPIIYVAKNTETQRINVIRGCVLMDLSKDLPEFVPIAVSEAPDLIMKQKIRYLRLPDACFICRQRGHFAKNCALNVGRPQGNSAGGREDTPRQGNNGDAGRAANMTGTEDKVETADPAEEQSKDGEGSAEFKAVRRRGKPKFQTPEIKKTLKVDNRYGILEEPEERPVVEKEQHGPNWEVIYRERIRVENTQDVNQGAAEDTGKMAGSKHLQEDREKRLSSVGAVTPPETSGRKKLRNGDEERTATTASDWSGRKEDNRPANEAERGSQKASREFELEKTLARLAEVSRVTVDYSTNGWGGSALVIKPSIEILSTGVKGDGRVAWAKINTCKGPVGVMSIYSPHSKRERMELWWWIKRLMGQEQWIITGDLNMVVRCEDTNCVSPLLKGDEVLTWLDLCQETNIVDCYDETAVRTGSRFTRFQIKGGTVEMSRLDRMYISGNGDWVDLVSKIQHDAKAGVSDHCPLVVDFKLRDEGEETRWRKSYMKIAVTNLLDAGTRERGCAAWHNHPRNVEDPRIRWELAWRRVKTVVKAARKEKKQKEINREDLAKELFTDDGETEEDVRERRECLDFVNRRVEAGDNTILEWEPTEQEVANCVQNLAREKAPGLDGISANVLRLMWDDAKDLCMQMLLAFWHDQQLPTTAKRGVIKLIAKNEEKFKLTNWRPITLTWITYKLASKLIADRIKPLLPKLVSRQQTGFIPATGQEAIFLKLDFVKAYDRVRHSFFWDTLEKMGFSPKVIRLVHGLMQDASATKEKFGPTLGTPVGVNVAEDQLELYLLEKLTRKVNHWSNRMLTWEGRSVVLKHALATMPNYCLMTLGLTSKGYNKLDKICWQFLWGSNGEGNFKKPLIGWGRICRDKSEGGLGLCTFKDQAATLKMRLVVRLIEEEDTSWIRLAEKLIGADFTAKKKTEEMKNDSRDTVIGGHREN</sequence>
<keyword evidence="1" id="KW-0863">Zinc-finger</keyword>
<dbReference type="InterPro" id="IPR036875">
    <property type="entry name" value="Znf_CCHC_sf"/>
</dbReference>
<protein>
    <recommendedName>
        <fullName evidence="3">CCHC-type domain-containing protein</fullName>
    </recommendedName>
</protein>
<dbReference type="AlphaFoldDB" id="A0ABD3H7Z3"/>
<dbReference type="SUPFAM" id="SSF56672">
    <property type="entry name" value="DNA/RNA polymerases"/>
    <property type="match status" value="1"/>
</dbReference>
<feature type="region of interest" description="Disordered" evidence="2">
    <location>
        <begin position="540"/>
        <end position="621"/>
    </location>
</feature>
<feature type="region of interest" description="Disordered" evidence="2">
    <location>
        <begin position="1"/>
        <end position="20"/>
    </location>
</feature>
<evidence type="ECO:0000259" key="3">
    <source>
        <dbReference type="PROSITE" id="PS50158"/>
    </source>
</evidence>
<feature type="domain" description="CCHC-type" evidence="3">
    <location>
        <begin position="407"/>
        <end position="420"/>
    </location>
</feature>
<feature type="region of interest" description="Disordered" evidence="2">
    <location>
        <begin position="422"/>
        <end position="497"/>
    </location>
</feature>